<organism evidence="9 10">
    <name type="scientific">Alkalihalobacterium chitinilyticum</name>
    <dbReference type="NCBI Taxonomy" id="2980103"/>
    <lineage>
        <taxon>Bacteria</taxon>
        <taxon>Bacillati</taxon>
        <taxon>Bacillota</taxon>
        <taxon>Bacilli</taxon>
        <taxon>Bacillales</taxon>
        <taxon>Bacillaceae</taxon>
        <taxon>Alkalihalobacterium</taxon>
    </lineage>
</organism>
<dbReference type="SUPFAM" id="SSF51306">
    <property type="entry name" value="LexA/Signal peptidase"/>
    <property type="match status" value="1"/>
</dbReference>
<dbReference type="PRINTS" id="PR00728">
    <property type="entry name" value="SIGNALPTASE"/>
</dbReference>
<sequence>MVQKILGFLFTTIVLLFIGGAWMLHILSDDKSHNPIFGYQPLIVLSNSMMPEFKASDMIIIKEKEIIQEGDVITFRADQNLVTHRVIDAQGEYFETQGDNNVYPDSELVHMSSILGVHQFTIPSFGKISSFIASPLGIIVFVITPLVLVAVIEIFRRLFPSTDKSN</sequence>
<dbReference type="Gene3D" id="2.10.109.10">
    <property type="entry name" value="Umud Fragment, subunit A"/>
    <property type="match status" value="1"/>
</dbReference>
<dbReference type="CDD" id="cd06530">
    <property type="entry name" value="S26_SPase_I"/>
    <property type="match status" value="1"/>
</dbReference>
<keyword evidence="9" id="KW-0378">Hydrolase</keyword>
<evidence type="ECO:0000256" key="4">
    <source>
        <dbReference type="ARBA" id="ARBA00022989"/>
    </source>
</evidence>
<evidence type="ECO:0000313" key="9">
    <source>
        <dbReference type="EMBL" id="MDE5414610.1"/>
    </source>
</evidence>
<evidence type="ECO:0000313" key="10">
    <source>
        <dbReference type="Proteomes" id="UP001148125"/>
    </source>
</evidence>
<dbReference type="RefSeq" id="WP_275119226.1">
    <property type="nucleotide sequence ID" value="NZ_JAOTPO010000010.1"/>
</dbReference>
<dbReference type="PANTHER" id="PTHR10806:SF6">
    <property type="entry name" value="SIGNAL PEPTIDASE COMPLEX CATALYTIC SUBUNIT SEC11"/>
    <property type="match status" value="1"/>
</dbReference>
<keyword evidence="10" id="KW-1185">Reference proteome</keyword>
<protein>
    <recommendedName>
        <fullName evidence="6">Signal peptidase I</fullName>
        <ecNumber evidence="6">3.4.21.89</ecNumber>
    </recommendedName>
</protein>
<evidence type="ECO:0000256" key="2">
    <source>
        <dbReference type="ARBA" id="ARBA00022670"/>
    </source>
</evidence>
<dbReference type="InterPro" id="IPR036286">
    <property type="entry name" value="LexA/Signal_pep-like_sf"/>
</dbReference>
<dbReference type="InterPro" id="IPR001733">
    <property type="entry name" value="Peptidase_S26B"/>
</dbReference>
<evidence type="ECO:0000256" key="1">
    <source>
        <dbReference type="ARBA" id="ARBA00004308"/>
    </source>
</evidence>
<comment type="subcellular location">
    <subcellularLocation>
        <location evidence="1">Endomembrane system</location>
    </subcellularLocation>
</comment>
<comment type="caution">
    <text evidence="9">The sequence shown here is derived from an EMBL/GenBank/DDBJ whole genome shotgun (WGS) entry which is preliminary data.</text>
</comment>
<dbReference type="InterPro" id="IPR019533">
    <property type="entry name" value="Peptidase_S26"/>
</dbReference>
<dbReference type="PANTHER" id="PTHR10806">
    <property type="entry name" value="SIGNAL PEPTIDASE COMPLEX CATALYTIC SUBUNIT SEC11"/>
    <property type="match status" value="1"/>
</dbReference>
<evidence type="ECO:0000256" key="3">
    <source>
        <dbReference type="ARBA" id="ARBA00022692"/>
    </source>
</evidence>
<proteinExistence type="predicted"/>
<keyword evidence="4 7" id="KW-1133">Transmembrane helix</keyword>
<evidence type="ECO:0000256" key="5">
    <source>
        <dbReference type="ARBA" id="ARBA00023136"/>
    </source>
</evidence>
<dbReference type="EC" id="3.4.21.89" evidence="6"/>
<evidence type="ECO:0000256" key="6">
    <source>
        <dbReference type="NCBIfam" id="TIGR02228"/>
    </source>
</evidence>
<accession>A0ABT5VGN0</accession>
<feature type="transmembrane region" description="Helical" evidence="7">
    <location>
        <begin position="132"/>
        <end position="155"/>
    </location>
</feature>
<dbReference type="Pfam" id="PF00717">
    <property type="entry name" value="Peptidase_S24"/>
    <property type="match status" value="1"/>
</dbReference>
<keyword evidence="2" id="KW-0645">Protease</keyword>
<reference evidence="9" key="1">
    <citation type="submission" date="2024-05" db="EMBL/GenBank/DDBJ databases">
        <title>Alkalihalobacillus sp. strain MEB203 novel alkaliphilic bacterium from Lonar Lake, India.</title>
        <authorList>
            <person name="Joshi A."/>
            <person name="Thite S."/>
            <person name="Mengade P."/>
        </authorList>
    </citation>
    <scope>NUCLEOTIDE SEQUENCE</scope>
    <source>
        <strain evidence="9">MEB 203</strain>
    </source>
</reference>
<dbReference type="InterPro" id="IPR015927">
    <property type="entry name" value="Peptidase_S24_S26A/B/C"/>
</dbReference>
<evidence type="ECO:0000259" key="8">
    <source>
        <dbReference type="Pfam" id="PF00717"/>
    </source>
</evidence>
<keyword evidence="3 7" id="KW-0812">Transmembrane</keyword>
<keyword evidence="5 7" id="KW-0472">Membrane</keyword>
<name>A0ABT5VGN0_9BACI</name>
<dbReference type="Proteomes" id="UP001148125">
    <property type="component" value="Unassembled WGS sequence"/>
</dbReference>
<feature type="transmembrane region" description="Helical" evidence="7">
    <location>
        <begin position="7"/>
        <end position="27"/>
    </location>
</feature>
<dbReference type="EMBL" id="JAOTPO010000010">
    <property type="protein sequence ID" value="MDE5414610.1"/>
    <property type="molecule type" value="Genomic_DNA"/>
</dbReference>
<evidence type="ECO:0000256" key="7">
    <source>
        <dbReference type="SAM" id="Phobius"/>
    </source>
</evidence>
<dbReference type="GO" id="GO:0009003">
    <property type="term" value="F:signal peptidase activity"/>
    <property type="evidence" value="ECO:0007669"/>
    <property type="project" value="UniProtKB-EC"/>
</dbReference>
<dbReference type="NCBIfam" id="TIGR02228">
    <property type="entry name" value="sigpep_I_arch"/>
    <property type="match status" value="1"/>
</dbReference>
<feature type="domain" description="Peptidase S24/S26A/S26B/S26C" evidence="8">
    <location>
        <begin position="43"/>
        <end position="116"/>
    </location>
</feature>
<gene>
    <name evidence="9" type="ORF">N7Z68_14625</name>
</gene>